<evidence type="ECO:0000256" key="2">
    <source>
        <dbReference type="SAM" id="SignalP"/>
    </source>
</evidence>
<dbReference type="SUPFAM" id="SSF49464">
    <property type="entry name" value="Carboxypeptidase regulatory domain-like"/>
    <property type="match status" value="1"/>
</dbReference>
<keyword evidence="1 2" id="KW-0732">Signal</keyword>
<dbReference type="AlphaFoldDB" id="A0A940IHQ7"/>
<accession>A0A940IHQ7</accession>
<dbReference type="EMBL" id="JADILV010000014">
    <property type="protein sequence ID" value="MBO8482933.1"/>
    <property type="molecule type" value="Genomic_DNA"/>
</dbReference>
<dbReference type="GO" id="GO:0015344">
    <property type="term" value="F:siderophore uptake transmembrane transporter activity"/>
    <property type="evidence" value="ECO:0007669"/>
    <property type="project" value="TreeGrafter"/>
</dbReference>
<evidence type="ECO:0000313" key="4">
    <source>
        <dbReference type="EMBL" id="MBO8482933.1"/>
    </source>
</evidence>
<dbReference type="GO" id="GO:0044718">
    <property type="term" value="P:siderophore transmembrane transport"/>
    <property type="evidence" value="ECO:0007669"/>
    <property type="project" value="TreeGrafter"/>
</dbReference>
<name>A0A940IHQ7_9BACT</name>
<dbReference type="InterPro" id="IPR008969">
    <property type="entry name" value="CarboxyPept-like_regulatory"/>
</dbReference>
<dbReference type="Proteomes" id="UP000725002">
    <property type="component" value="Unassembled WGS sequence"/>
</dbReference>
<dbReference type="PANTHER" id="PTHR30069">
    <property type="entry name" value="TONB-DEPENDENT OUTER MEMBRANE RECEPTOR"/>
    <property type="match status" value="1"/>
</dbReference>
<evidence type="ECO:0000256" key="1">
    <source>
        <dbReference type="ARBA" id="ARBA00022729"/>
    </source>
</evidence>
<organism evidence="4 5">
    <name type="scientific">Candidatus Cryptobacteroides avicola</name>
    <dbReference type="NCBI Taxonomy" id="2840757"/>
    <lineage>
        <taxon>Bacteria</taxon>
        <taxon>Pseudomonadati</taxon>
        <taxon>Bacteroidota</taxon>
        <taxon>Bacteroidia</taxon>
        <taxon>Bacteroidales</taxon>
        <taxon>Candidatus Cryptobacteroides</taxon>
    </lineage>
</organism>
<dbReference type="Gene3D" id="2.170.130.10">
    <property type="entry name" value="TonB-dependent receptor, plug domain"/>
    <property type="match status" value="1"/>
</dbReference>
<evidence type="ECO:0000259" key="3">
    <source>
        <dbReference type="Pfam" id="PF07715"/>
    </source>
</evidence>
<dbReference type="Pfam" id="PF13715">
    <property type="entry name" value="CarbopepD_reg_2"/>
    <property type="match status" value="1"/>
</dbReference>
<reference evidence="4" key="1">
    <citation type="submission" date="2020-10" db="EMBL/GenBank/DDBJ databases">
        <authorList>
            <person name="Gilroy R."/>
        </authorList>
    </citation>
    <scope>NUCLEOTIDE SEQUENCE</scope>
    <source>
        <strain evidence="4">G3-8215</strain>
    </source>
</reference>
<feature type="domain" description="TonB-dependent receptor plug" evidence="3">
    <location>
        <begin position="127"/>
        <end position="257"/>
    </location>
</feature>
<keyword evidence="4" id="KW-0675">Receptor</keyword>
<evidence type="ECO:0000313" key="5">
    <source>
        <dbReference type="Proteomes" id="UP000725002"/>
    </source>
</evidence>
<gene>
    <name evidence="4" type="ORF">IAB75_02280</name>
</gene>
<dbReference type="InterPro" id="IPR037066">
    <property type="entry name" value="Plug_dom_sf"/>
</dbReference>
<proteinExistence type="predicted"/>
<reference evidence="4" key="2">
    <citation type="journal article" date="2021" name="PeerJ">
        <title>Extensive microbial diversity within the chicken gut microbiome revealed by metagenomics and culture.</title>
        <authorList>
            <person name="Gilroy R."/>
            <person name="Ravi A."/>
            <person name="Getino M."/>
            <person name="Pursley I."/>
            <person name="Horton D.L."/>
            <person name="Alikhan N.F."/>
            <person name="Baker D."/>
            <person name="Gharbi K."/>
            <person name="Hall N."/>
            <person name="Watson M."/>
            <person name="Adriaenssens E.M."/>
            <person name="Foster-Nyarko E."/>
            <person name="Jarju S."/>
            <person name="Secka A."/>
            <person name="Antonio M."/>
            <person name="Oren A."/>
            <person name="Chaudhuri R.R."/>
            <person name="La Ragione R."/>
            <person name="Hildebrand F."/>
            <person name="Pallen M.J."/>
        </authorList>
    </citation>
    <scope>NUCLEOTIDE SEQUENCE</scope>
    <source>
        <strain evidence="4">G3-8215</strain>
    </source>
</reference>
<feature type="signal peptide" evidence="2">
    <location>
        <begin position="1"/>
        <end position="24"/>
    </location>
</feature>
<comment type="caution">
    <text evidence="4">The sequence shown here is derived from an EMBL/GenBank/DDBJ whole genome shotgun (WGS) entry which is preliminary data.</text>
</comment>
<protein>
    <submittedName>
        <fullName evidence="4">TonB-dependent receptor</fullName>
    </submittedName>
</protein>
<dbReference type="InterPro" id="IPR039426">
    <property type="entry name" value="TonB-dep_rcpt-like"/>
</dbReference>
<dbReference type="PANTHER" id="PTHR30069:SF29">
    <property type="entry name" value="HEMOGLOBIN AND HEMOGLOBIN-HAPTOGLOBIN-BINDING PROTEIN 1-RELATED"/>
    <property type="match status" value="1"/>
</dbReference>
<dbReference type="Gene3D" id="2.60.40.1120">
    <property type="entry name" value="Carboxypeptidase-like, regulatory domain"/>
    <property type="match status" value="1"/>
</dbReference>
<dbReference type="Pfam" id="PF07715">
    <property type="entry name" value="Plug"/>
    <property type="match status" value="1"/>
</dbReference>
<feature type="chain" id="PRO_5037933732" evidence="2">
    <location>
        <begin position="25"/>
        <end position="936"/>
    </location>
</feature>
<dbReference type="SUPFAM" id="SSF56935">
    <property type="entry name" value="Porins"/>
    <property type="match status" value="1"/>
</dbReference>
<dbReference type="GO" id="GO:0009279">
    <property type="term" value="C:cell outer membrane"/>
    <property type="evidence" value="ECO:0007669"/>
    <property type="project" value="TreeGrafter"/>
</dbReference>
<dbReference type="InterPro" id="IPR012910">
    <property type="entry name" value="Plug_dom"/>
</dbReference>
<sequence length="936" mass="103327">MRNTIVIFVSALAWAALSLSPASAQEKAEIEGYVLEAGSGTPVDYAWVFLPASGQYAMTDEKGFFSMQEVDPGKVGIQIQYVGLNTVDTLVTVLPGKVNEFMFRMQPSDFRMEEVVVTATRNKAGESTASTINRQAIDHMQASSLTDVMQLLPGSAMSNSDLGSPNVLSIRSIDGSAANSLGTALIIDGDQQSNNANLQVMSPTSNGSTSNPLYFQNTANSAGGVDTRTVSLDNVESVEVIRGIPSAEYGDLTAGAVIVKSKTGQTPLNIKFSARPEQYQGSVAKGIRLGEKGGTLNLSGDYLYTIKRPIESYWNYRRFTASGIWSKMWCDRLSTKTTLNMFYGMDRRTGNPDNNARELVEEGRDLGFKLNTTGTVSVNAGWLKTIEYGLYGSYTDRHSYKSEIISGASGLYSTSTVDGSVTSSHQGVHIFDNEGNEITNLLPGTEDAYVTFLPDSYRSEYNIFGKEIYGNAKVKAVLYKTWGEKTSNRIIAGAEYRIEGNRGAGKVYDNDSPPSPGSGFSSDRIRHYYDIPFINRVSAYVEDTYSQKIGRRDLIVSAGLRFDHINGKQALAPRINASFEVLPDVLSVRGGYGITAKAPTLLYLYPENGYFDMPLFASTSSSDPAENLVITKTNVYSAENPGLEIEKNMKSEAGIDLTIAGRYTMALTGYYERCGNGYSLARDIDCFHLVEYPVYKVLEENPGSLPTLTLDRTYKVWQSIYKPSNTAVNSKYGVEMEMDLGRFDAIRTSFYLSGAWMRESSTSSGYSFSTLTPTGGIEGHVGIYAPGRITDYRERMVATLRMTHNIPKIGFAVTLTTQFTPIDRFWSRYGSDMFVKYLSMDDGKVYDFDPAKADDPEFSYLFENIASNRETVESRVPTLYFNLTLTKEIGKLMRFSFFANNALYSRPIYQSTKNPTTLIELGNDIFFGFDLSVSIK</sequence>